<proteinExistence type="predicted"/>
<evidence type="ECO:0008006" key="5">
    <source>
        <dbReference type="Google" id="ProtNLM"/>
    </source>
</evidence>
<reference evidence="3 4" key="1">
    <citation type="journal article" date="2007" name="Nature">
        <title>Evolution of genes and genomes on the Drosophila phylogeny.</title>
        <authorList>
            <consortium name="Drosophila 12 Genomes Consortium"/>
            <person name="Clark A.G."/>
            <person name="Eisen M.B."/>
            <person name="Smith D.R."/>
            <person name="Bergman C.M."/>
            <person name="Oliver B."/>
            <person name="Markow T.A."/>
            <person name="Kaufman T.C."/>
            <person name="Kellis M."/>
            <person name="Gelbart W."/>
            <person name="Iyer V.N."/>
            <person name="Pollard D.A."/>
            <person name="Sackton T.B."/>
            <person name="Larracuente A.M."/>
            <person name="Singh N.D."/>
            <person name="Abad J.P."/>
            <person name="Abt D.N."/>
            <person name="Adryan B."/>
            <person name="Aguade M."/>
            <person name="Akashi H."/>
            <person name="Anderson W.W."/>
            <person name="Aquadro C.F."/>
            <person name="Ardell D.H."/>
            <person name="Arguello R."/>
            <person name="Artieri C.G."/>
            <person name="Barbash D.A."/>
            <person name="Barker D."/>
            <person name="Barsanti P."/>
            <person name="Batterham P."/>
            <person name="Batzoglou S."/>
            <person name="Begun D."/>
            <person name="Bhutkar A."/>
            <person name="Blanco E."/>
            <person name="Bosak S.A."/>
            <person name="Bradley R.K."/>
            <person name="Brand A.D."/>
            <person name="Brent M.R."/>
            <person name="Brooks A.N."/>
            <person name="Brown R.H."/>
            <person name="Butlin R.K."/>
            <person name="Caggese C."/>
            <person name="Calvi B.R."/>
            <person name="Bernardo de Carvalho A."/>
            <person name="Caspi A."/>
            <person name="Castrezana S."/>
            <person name="Celniker S.E."/>
            <person name="Chang J.L."/>
            <person name="Chapple C."/>
            <person name="Chatterji S."/>
            <person name="Chinwalla A."/>
            <person name="Civetta A."/>
            <person name="Clifton S.W."/>
            <person name="Comeron J.M."/>
            <person name="Costello J.C."/>
            <person name="Coyne J.A."/>
            <person name="Daub J."/>
            <person name="David R.G."/>
            <person name="Delcher A.L."/>
            <person name="Delehaunty K."/>
            <person name="Do C.B."/>
            <person name="Ebling H."/>
            <person name="Edwards K."/>
            <person name="Eickbush T."/>
            <person name="Evans J.D."/>
            <person name="Filipski A."/>
            <person name="Findeiss S."/>
            <person name="Freyhult E."/>
            <person name="Fulton L."/>
            <person name="Fulton R."/>
            <person name="Garcia A.C."/>
            <person name="Gardiner A."/>
            <person name="Garfield D.A."/>
            <person name="Garvin B.E."/>
            <person name="Gibson G."/>
            <person name="Gilbert D."/>
            <person name="Gnerre S."/>
            <person name="Godfrey J."/>
            <person name="Good R."/>
            <person name="Gotea V."/>
            <person name="Gravely B."/>
            <person name="Greenberg A.J."/>
            <person name="Griffiths-Jones S."/>
            <person name="Gross S."/>
            <person name="Guigo R."/>
            <person name="Gustafson E.A."/>
            <person name="Haerty W."/>
            <person name="Hahn M.W."/>
            <person name="Halligan D.L."/>
            <person name="Halpern A.L."/>
            <person name="Halter G.M."/>
            <person name="Han M.V."/>
            <person name="Heger A."/>
            <person name="Hillier L."/>
            <person name="Hinrichs A.S."/>
            <person name="Holmes I."/>
            <person name="Hoskins R.A."/>
            <person name="Hubisz M.J."/>
            <person name="Hultmark D."/>
            <person name="Huntley M.A."/>
            <person name="Jaffe D.B."/>
            <person name="Jagadeeshan S."/>
            <person name="Jeck W.R."/>
            <person name="Johnson J."/>
            <person name="Jones C.D."/>
            <person name="Jordan W.C."/>
            <person name="Karpen G.H."/>
            <person name="Kataoka E."/>
            <person name="Keightley P.D."/>
            <person name="Kheradpour P."/>
            <person name="Kirkness E.F."/>
            <person name="Koerich L.B."/>
            <person name="Kristiansen K."/>
            <person name="Kudrna D."/>
            <person name="Kulathinal R.J."/>
            <person name="Kumar S."/>
            <person name="Kwok R."/>
            <person name="Lander E."/>
            <person name="Langley C.H."/>
            <person name="Lapoint R."/>
            <person name="Lazzaro B.P."/>
            <person name="Lee S.J."/>
            <person name="Levesque L."/>
            <person name="Li R."/>
            <person name="Lin C.F."/>
            <person name="Lin M.F."/>
            <person name="Lindblad-Toh K."/>
            <person name="Llopart A."/>
            <person name="Long M."/>
            <person name="Low L."/>
            <person name="Lozovsky E."/>
            <person name="Lu J."/>
            <person name="Luo M."/>
            <person name="Machado C.A."/>
            <person name="Makalowski W."/>
            <person name="Marzo M."/>
            <person name="Matsuda M."/>
            <person name="Matzkin L."/>
            <person name="McAllister B."/>
            <person name="McBride C.S."/>
            <person name="McKernan B."/>
            <person name="McKernan K."/>
            <person name="Mendez-Lago M."/>
            <person name="Minx P."/>
            <person name="Mollenhauer M.U."/>
            <person name="Montooth K."/>
            <person name="Mount S.M."/>
            <person name="Mu X."/>
            <person name="Myers E."/>
            <person name="Negre B."/>
            <person name="Newfeld S."/>
            <person name="Nielsen R."/>
            <person name="Noor M.A."/>
            <person name="O'Grady P."/>
            <person name="Pachter L."/>
            <person name="Papaceit M."/>
            <person name="Parisi M.J."/>
            <person name="Parisi M."/>
            <person name="Parts L."/>
            <person name="Pedersen J.S."/>
            <person name="Pesole G."/>
            <person name="Phillippy A.M."/>
            <person name="Ponting C.P."/>
            <person name="Pop M."/>
            <person name="Porcelli D."/>
            <person name="Powell J.R."/>
            <person name="Prohaska S."/>
            <person name="Pruitt K."/>
            <person name="Puig M."/>
            <person name="Quesneville H."/>
            <person name="Ram K.R."/>
            <person name="Rand D."/>
            <person name="Rasmussen M.D."/>
            <person name="Reed L.K."/>
            <person name="Reenan R."/>
            <person name="Reily A."/>
            <person name="Remington K.A."/>
            <person name="Rieger T.T."/>
            <person name="Ritchie M.G."/>
            <person name="Robin C."/>
            <person name="Rogers Y.H."/>
            <person name="Rohde C."/>
            <person name="Rozas J."/>
            <person name="Rubenfield M.J."/>
            <person name="Ruiz A."/>
            <person name="Russo S."/>
            <person name="Salzberg S.L."/>
            <person name="Sanchez-Gracia A."/>
            <person name="Saranga D.J."/>
            <person name="Sato H."/>
            <person name="Schaeffer S.W."/>
            <person name="Schatz M.C."/>
            <person name="Schlenke T."/>
            <person name="Schwartz R."/>
            <person name="Segarra C."/>
            <person name="Singh R.S."/>
            <person name="Sirot L."/>
            <person name="Sirota M."/>
            <person name="Sisneros N.B."/>
            <person name="Smith C.D."/>
            <person name="Smith T.F."/>
            <person name="Spieth J."/>
            <person name="Stage D.E."/>
            <person name="Stark A."/>
            <person name="Stephan W."/>
            <person name="Strausberg R.L."/>
            <person name="Strempel S."/>
            <person name="Sturgill D."/>
            <person name="Sutton G."/>
            <person name="Sutton G.G."/>
            <person name="Tao W."/>
            <person name="Teichmann S."/>
            <person name="Tobari Y.N."/>
            <person name="Tomimura Y."/>
            <person name="Tsolas J.M."/>
            <person name="Valente V.L."/>
            <person name="Venter E."/>
            <person name="Venter J.C."/>
            <person name="Vicario S."/>
            <person name="Vieira F.G."/>
            <person name="Vilella A.J."/>
            <person name="Villasante A."/>
            <person name="Walenz B."/>
            <person name="Wang J."/>
            <person name="Wasserman M."/>
            <person name="Watts T."/>
            <person name="Wilson D."/>
            <person name="Wilson R.K."/>
            <person name="Wing R.A."/>
            <person name="Wolfner M.F."/>
            <person name="Wong A."/>
            <person name="Wong G.K."/>
            <person name="Wu C.I."/>
            <person name="Wu G."/>
            <person name="Yamamoto D."/>
            <person name="Yang H.P."/>
            <person name="Yang S.P."/>
            <person name="Yorke J.A."/>
            <person name="Yoshida K."/>
            <person name="Zdobnov E."/>
            <person name="Zhang P."/>
            <person name="Zhang Y."/>
            <person name="Zimin A.V."/>
            <person name="Baldwin J."/>
            <person name="Abdouelleil A."/>
            <person name="Abdulkadir J."/>
            <person name="Abebe A."/>
            <person name="Abera B."/>
            <person name="Abreu J."/>
            <person name="Acer S.C."/>
            <person name="Aftuck L."/>
            <person name="Alexander A."/>
            <person name="An P."/>
            <person name="Anderson E."/>
            <person name="Anderson S."/>
            <person name="Arachi H."/>
            <person name="Azer M."/>
            <person name="Bachantsang P."/>
            <person name="Barry A."/>
            <person name="Bayul T."/>
            <person name="Berlin A."/>
            <person name="Bessette D."/>
            <person name="Bloom T."/>
            <person name="Blye J."/>
            <person name="Boguslavskiy L."/>
            <person name="Bonnet C."/>
            <person name="Boukhgalter B."/>
            <person name="Bourzgui I."/>
            <person name="Brown A."/>
            <person name="Cahill P."/>
            <person name="Channer S."/>
            <person name="Cheshatsang Y."/>
            <person name="Chuda L."/>
            <person name="Citroen M."/>
            <person name="Collymore A."/>
            <person name="Cooke P."/>
            <person name="Costello M."/>
            <person name="D'Aco K."/>
            <person name="Daza R."/>
            <person name="De Haan G."/>
            <person name="DeGray S."/>
            <person name="DeMaso C."/>
            <person name="Dhargay N."/>
            <person name="Dooley K."/>
            <person name="Dooley E."/>
            <person name="Doricent M."/>
            <person name="Dorje P."/>
            <person name="Dorjee K."/>
            <person name="Dupes A."/>
            <person name="Elong R."/>
            <person name="Falk J."/>
            <person name="Farina A."/>
            <person name="Faro S."/>
            <person name="Ferguson D."/>
            <person name="Fisher S."/>
            <person name="Foley C.D."/>
            <person name="Franke A."/>
            <person name="Friedrich D."/>
            <person name="Gadbois L."/>
            <person name="Gearin G."/>
            <person name="Gearin C.R."/>
            <person name="Giannoukos G."/>
            <person name="Goode T."/>
            <person name="Graham J."/>
            <person name="Grandbois E."/>
            <person name="Grewal S."/>
            <person name="Gyaltsen K."/>
            <person name="Hafez N."/>
            <person name="Hagos B."/>
            <person name="Hall J."/>
            <person name="Henson C."/>
            <person name="Hollinger A."/>
            <person name="Honan T."/>
            <person name="Huard M.D."/>
            <person name="Hughes L."/>
            <person name="Hurhula B."/>
            <person name="Husby M.E."/>
            <person name="Kamat A."/>
            <person name="Kanga B."/>
            <person name="Kashin S."/>
            <person name="Khazanovich D."/>
            <person name="Kisner P."/>
            <person name="Lance K."/>
            <person name="Lara M."/>
            <person name="Lee W."/>
            <person name="Lennon N."/>
            <person name="Letendre F."/>
            <person name="LeVine R."/>
            <person name="Lipovsky A."/>
            <person name="Liu X."/>
            <person name="Liu J."/>
            <person name="Liu S."/>
            <person name="Lokyitsang T."/>
            <person name="Lokyitsang Y."/>
            <person name="Lubonja R."/>
            <person name="Lui A."/>
            <person name="MacDonald P."/>
            <person name="Magnisalis V."/>
            <person name="Maru K."/>
            <person name="Matthews C."/>
            <person name="McCusker W."/>
            <person name="McDonough S."/>
            <person name="Mehta T."/>
            <person name="Meldrim J."/>
            <person name="Meneus L."/>
            <person name="Mihai O."/>
            <person name="Mihalev A."/>
            <person name="Mihova T."/>
            <person name="Mittelman R."/>
            <person name="Mlenga V."/>
            <person name="Montmayeur A."/>
            <person name="Mulrain L."/>
            <person name="Navidi A."/>
            <person name="Naylor J."/>
            <person name="Negash T."/>
            <person name="Nguyen T."/>
            <person name="Nguyen N."/>
            <person name="Nicol R."/>
            <person name="Norbu C."/>
            <person name="Norbu N."/>
            <person name="Novod N."/>
            <person name="O'Neill B."/>
            <person name="Osman S."/>
            <person name="Markiewicz E."/>
            <person name="Oyono O.L."/>
            <person name="Patti C."/>
            <person name="Phunkhang P."/>
            <person name="Pierre F."/>
            <person name="Priest M."/>
            <person name="Raghuraman S."/>
            <person name="Rege F."/>
            <person name="Reyes R."/>
            <person name="Rise C."/>
            <person name="Rogov P."/>
            <person name="Ross K."/>
            <person name="Ryan E."/>
            <person name="Settipalli S."/>
            <person name="Shea T."/>
            <person name="Sherpa N."/>
            <person name="Shi L."/>
            <person name="Shih D."/>
            <person name="Sparrow T."/>
            <person name="Spaulding J."/>
            <person name="Stalker J."/>
            <person name="Stange-Thomann N."/>
            <person name="Stavropoulos S."/>
            <person name="Stone C."/>
            <person name="Strader C."/>
            <person name="Tesfaye S."/>
            <person name="Thomson T."/>
            <person name="Thoulutsang Y."/>
            <person name="Thoulutsang D."/>
            <person name="Topham K."/>
            <person name="Topping I."/>
            <person name="Tsamla T."/>
            <person name="Vassiliev H."/>
            <person name="Vo A."/>
            <person name="Wangchuk T."/>
            <person name="Wangdi T."/>
            <person name="Weiand M."/>
            <person name="Wilkinson J."/>
            <person name="Wilson A."/>
            <person name="Yadav S."/>
            <person name="Young G."/>
            <person name="Yu Q."/>
            <person name="Zembek L."/>
            <person name="Zhong D."/>
            <person name="Zimmer A."/>
            <person name="Zwirko Z."/>
            <person name="Jaffe D.B."/>
            <person name="Alvarez P."/>
            <person name="Brockman W."/>
            <person name="Butler J."/>
            <person name="Chin C."/>
            <person name="Gnerre S."/>
            <person name="Grabherr M."/>
            <person name="Kleber M."/>
            <person name="Mauceli E."/>
            <person name="MacCallum I."/>
        </authorList>
    </citation>
    <scope>NUCLEOTIDE SEQUENCE [LARGE SCALE GENOMIC DNA]</scope>
    <source>
        <strain evidence="4">Tai18E2 / Tucson 14021-0261.01</strain>
    </source>
</reference>
<accession>B4P9W2</accession>
<dbReference type="eggNOG" id="ENOG502T9DV">
    <property type="taxonomic scope" value="Eukaryota"/>
</dbReference>
<dbReference type="GO" id="GO:0007283">
    <property type="term" value="P:spermatogenesis"/>
    <property type="evidence" value="ECO:0007669"/>
    <property type="project" value="EnsemblMetazoa"/>
</dbReference>
<protein>
    <recommendedName>
        <fullName evidence="5">Dynein regulatory complex protein 9</fullName>
    </recommendedName>
</protein>
<feature type="compositionally biased region" description="Basic residues" evidence="2">
    <location>
        <begin position="517"/>
        <end position="529"/>
    </location>
</feature>
<feature type="compositionally biased region" description="Basic and acidic residues" evidence="2">
    <location>
        <begin position="473"/>
        <end position="496"/>
    </location>
</feature>
<feature type="compositionally biased region" description="Basic residues" evidence="2">
    <location>
        <begin position="461"/>
        <end position="472"/>
    </location>
</feature>
<keyword evidence="1" id="KW-0175">Coiled coil</keyword>
<reference evidence="3 4" key="2">
    <citation type="journal article" date="2007" name="PLoS Biol.">
        <title>Principles of genome evolution in the Drosophila melanogaster species group.</title>
        <authorList>
            <person name="Ranz J.M."/>
            <person name="Maurin D."/>
            <person name="Chan Y.S."/>
            <person name="von Grotthuss M."/>
            <person name="Hillier L.W."/>
            <person name="Roote J."/>
            <person name="Ashburner M."/>
            <person name="Bergman C.M."/>
        </authorList>
    </citation>
    <scope>NUCLEOTIDE SEQUENCE [LARGE SCALE GENOMIC DNA]</scope>
    <source>
        <strain evidence="4">Tai18E2 / Tucson 14021-0261.01</strain>
    </source>
</reference>
<feature type="region of interest" description="Disordered" evidence="2">
    <location>
        <begin position="461"/>
        <end position="529"/>
    </location>
</feature>
<feature type="coiled-coil region" evidence="1">
    <location>
        <begin position="385"/>
        <end position="437"/>
    </location>
</feature>
<evidence type="ECO:0000256" key="1">
    <source>
        <dbReference type="SAM" id="Coils"/>
    </source>
</evidence>
<name>B4P9W2_DROYA</name>
<dbReference type="EMBL" id="CM000158">
    <property type="protein sequence ID" value="EDW90303.2"/>
    <property type="molecule type" value="Genomic_DNA"/>
</dbReference>
<evidence type="ECO:0000256" key="2">
    <source>
        <dbReference type="SAM" id="MobiDB-lite"/>
    </source>
</evidence>
<gene>
    <name evidence="3" type="primary">Dyak\GE12718</name>
    <name evidence="3" type="synonym">dyak_GLEANR_12948</name>
    <name evidence="3" type="synonym">GE12718</name>
    <name evidence="3" type="ORF">Dyak_GE12718</name>
</gene>
<sequence>MVFRFDLHICVPAPLNVFPTNDTHKKYFKKENLNQKQTKKTQKMPHKKMKYLKDVVLDAEELDPWEIPFPLPKHTDPSMCRDTFLKGLIREHESRVASLVVRSTMRGVSIVNKPVELHNTDVKEAEAMVVLELAKKRQRWSMMRTVDQVLASIRMRSSLIADLIRQIQKAAIEFLSVRLLKQLRLFSIPWPGELDETPNNLFSWSVDDFFLRLNVNQIYLDVLNRERSVEDLDCVKFCKDLSEMELLIHKIRDDFRDDVDLHENSIHLLKRADYHRNASWVKSLNDNLRDIASNGSNALLFEQTSALKTLCRNSSVMVMFESESAQDPIEMRYQINWIRSCTDQRLFRISGKEEEVKKELHDLEVQALQDESVQHSSELMYSLEVEKLRQSIEKWQDRLDTDLESADVRCTVSRLALQKVKDDLKFYMEQKELYLRRIDEVQAIIDQEKMTREERELAALKRKSRGSLRKSVRNSEKNFQRKSERKSERKSDRKSESTSGRKSNIKAERKSETMLARKSHRISRNSKVQ</sequence>
<dbReference type="AlphaFoldDB" id="B4P9W2"/>
<dbReference type="HOGENOM" id="CLU_038629_0_0_1"/>
<dbReference type="SMR" id="B4P9W2"/>
<evidence type="ECO:0000313" key="4">
    <source>
        <dbReference type="Proteomes" id="UP000002282"/>
    </source>
</evidence>
<evidence type="ECO:0000313" key="3">
    <source>
        <dbReference type="EMBL" id="EDW90303.2"/>
    </source>
</evidence>
<dbReference type="OrthoDB" id="7914571at2759"/>
<organism evidence="3 4">
    <name type="scientific">Drosophila yakuba</name>
    <name type="common">Fruit fly</name>
    <dbReference type="NCBI Taxonomy" id="7245"/>
    <lineage>
        <taxon>Eukaryota</taxon>
        <taxon>Metazoa</taxon>
        <taxon>Ecdysozoa</taxon>
        <taxon>Arthropoda</taxon>
        <taxon>Hexapoda</taxon>
        <taxon>Insecta</taxon>
        <taxon>Pterygota</taxon>
        <taxon>Neoptera</taxon>
        <taxon>Endopterygota</taxon>
        <taxon>Diptera</taxon>
        <taxon>Brachycera</taxon>
        <taxon>Muscomorpha</taxon>
        <taxon>Ephydroidea</taxon>
        <taxon>Drosophilidae</taxon>
        <taxon>Drosophila</taxon>
        <taxon>Sophophora</taxon>
    </lineage>
</organism>
<keyword evidence="4" id="KW-1185">Reference proteome</keyword>
<dbReference type="Proteomes" id="UP000002282">
    <property type="component" value="Chromosome 2R"/>
</dbReference>
<dbReference type="KEGG" id="dya:Dyak_GE12718"/>